<dbReference type="PANTHER" id="PTHR30143:SF0">
    <property type="entry name" value="2-KETO-4-PENTENOATE HYDRATASE"/>
    <property type="match status" value="1"/>
</dbReference>
<dbReference type="InterPro" id="IPR036663">
    <property type="entry name" value="Fumarylacetoacetase_C_sf"/>
</dbReference>
<evidence type="ECO:0000259" key="2">
    <source>
        <dbReference type="Pfam" id="PF01557"/>
    </source>
</evidence>
<organism evidence="3 4">
    <name type="scientific">Ideonella azotifigens</name>
    <dbReference type="NCBI Taxonomy" id="513160"/>
    <lineage>
        <taxon>Bacteria</taxon>
        <taxon>Pseudomonadati</taxon>
        <taxon>Pseudomonadota</taxon>
        <taxon>Betaproteobacteria</taxon>
        <taxon>Burkholderiales</taxon>
        <taxon>Sphaerotilaceae</taxon>
        <taxon>Ideonella</taxon>
    </lineage>
</organism>
<keyword evidence="4" id="KW-1185">Reference proteome</keyword>
<protein>
    <recommendedName>
        <fullName evidence="2">Fumarylacetoacetase-like C-terminal domain-containing protein</fullName>
    </recommendedName>
</protein>
<dbReference type="RefSeq" id="WP_231011624.1">
    <property type="nucleotide sequence ID" value="NZ_BAAAEW010000003.1"/>
</dbReference>
<reference evidence="4" key="1">
    <citation type="journal article" date="2019" name="Int. J. Syst. Evol. Microbiol.">
        <title>The Global Catalogue of Microorganisms (GCM) 10K type strain sequencing project: providing services to taxonomists for standard genome sequencing and annotation.</title>
        <authorList>
            <consortium name="The Broad Institute Genomics Platform"/>
            <consortium name="The Broad Institute Genome Sequencing Center for Infectious Disease"/>
            <person name="Wu L."/>
            <person name="Ma J."/>
        </authorList>
    </citation>
    <scope>NUCLEOTIDE SEQUENCE [LARGE SCALE GENOMIC DNA]</scope>
    <source>
        <strain evidence="4">JCM 15503</strain>
    </source>
</reference>
<dbReference type="PANTHER" id="PTHR30143">
    <property type="entry name" value="ACID HYDRATASE"/>
    <property type="match status" value="1"/>
</dbReference>
<comment type="caution">
    <text evidence="3">The sequence shown here is derived from an EMBL/GenBank/DDBJ whole genome shotgun (WGS) entry which is preliminary data.</text>
</comment>
<feature type="domain" description="Fumarylacetoacetase-like C-terminal" evidence="2">
    <location>
        <begin position="97"/>
        <end position="251"/>
    </location>
</feature>
<evidence type="ECO:0000313" key="4">
    <source>
        <dbReference type="Proteomes" id="UP001500279"/>
    </source>
</evidence>
<dbReference type="Pfam" id="PF01557">
    <property type="entry name" value="FAA_hydrolase"/>
    <property type="match status" value="1"/>
</dbReference>
<dbReference type="Proteomes" id="UP001500279">
    <property type="component" value="Unassembled WGS sequence"/>
</dbReference>
<dbReference type="InterPro" id="IPR050772">
    <property type="entry name" value="Hydratase-Decarb/MhpD_sf"/>
</dbReference>
<keyword evidence="1" id="KW-0456">Lyase</keyword>
<proteinExistence type="predicted"/>
<dbReference type="Gene3D" id="3.90.850.10">
    <property type="entry name" value="Fumarylacetoacetase-like, C-terminal domain"/>
    <property type="match status" value="1"/>
</dbReference>
<dbReference type="InterPro" id="IPR011234">
    <property type="entry name" value="Fumarylacetoacetase-like_C"/>
</dbReference>
<sequence>MPQLHPLAEALVAAHRHHALLSPAEWTGQPADAEAAYGLQQQVGDTLGWWPAGSLPRSWKSGGPGPDALRHAPLGESGVLQADGETLDWRARPWPGAALEAEIALRLGQPVTPAMAAEVDEASAWALLDGLAVAVEFAASRWASAASADQQLADGLSHGGLGLGPWQAPAPRNWAAQALALTRSGEPAQPFTGTHPLGHPGAVLPGLLRHLTRHGASAPAGTLVTTGSWNGALQVARGQQVTVAFAGLPPLTVLL</sequence>
<evidence type="ECO:0000256" key="1">
    <source>
        <dbReference type="ARBA" id="ARBA00023239"/>
    </source>
</evidence>
<dbReference type="SUPFAM" id="SSF56529">
    <property type="entry name" value="FAH"/>
    <property type="match status" value="1"/>
</dbReference>
<accession>A0ABP3UU90</accession>
<gene>
    <name evidence="3" type="ORF">GCM10009107_04570</name>
</gene>
<evidence type="ECO:0000313" key="3">
    <source>
        <dbReference type="EMBL" id="GAA0741723.1"/>
    </source>
</evidence>
<name>A0ABP3UU90_9BURK</name>
<dbReference type="EMBL" id="BAAAEW010000003">
    <property type="protein sequence ID" value="GAA0741723.1"/>
    <property type="molecule type" value="Genomic_DNA"/>
</dbReference>